<sequence>MMKDLVVVLLLNYNQNDYTLKCIESLLESEYENFKIMLIDNGSTPENADQLEKNLPVDNKLLYHRIVDNIGYGKGSNFGLNKGLELDPKYYLIMNNDTIIDKYAISEMVKTSKEFNDKALVTGKVYHYDKPEVLQFVGFKCINKRSLSFIRMGVDEKDEGQYDKVVESDMIDDIFVLHSVDIYKEIGGYSPYFWINGVNIDRALRAMEKGFKLIYTPKAILWHKGSVSIGGRNKNPKIAFWNIQSKLMIRYLHLNRARFVESYLRIFFSDVMRTYIKSKYLKLFKGVDITAYANNKLRAVFYFNRWMVKKNHNTGFCPK</sequence>
<comment type="similarity">
    <text evidence="1">Belongs to the glycosyltransferase 2 family.</text>
</comment>
<dbReference type="EC" id="2.4.-.-" evidence="5"/>
<accession>A0ABU9L297</accession>
<evidence type="ECO:0000313" key="5">
    <source>
        <dbReference type="EMBL" id="MEL4455486.1"/>
    </source>
</evidence>
<dbReference type="SUPFAM" id="SSF53448">
    <property type="entry name" value="Nucleotide-diphospho-sugar transferases"/>
    <property type="match status" value="1"/>
</dbReference>
<keyword evidence="6" id="KW-1185">Reference proteome</keyword>
<name>A0ABU9L297_9FLAO</name>
<dbReference type="EMBL" id="JBCDNA010000001">
    <property type="protein sequence ID" value="MEL4455486.1"/>
    <property type="molecule type" value="Genomic_DNA"/>
</dbReference>
<dbReference type="Pfam" id="PF00535">
    <property type="entry name" value="Glycos_transf_2"/>
    <property type="match status" value="1"/>
</dbReference>
<evidence type="ECO:0000313" key="6">
    <source>
        <dbReference type="Proteomes" id="UP001474120"/>
    </source>
</evidence>
<dbReference type="InterPro" id="IPR001173">
    <property type="entry name" value="Glyco_trans_2-like"/>
</dbReference>
<feature type="domain" description="Glycosyltransferase 2-like" evidence="4">
    <location>
        <begin position="9"/>
        <end position="131"/>
    </location>
</feature>
<dbReference type="GO" id="GO:0016757">
    <property type="term" value="F:glycosyltransferase activity"/>
    <property type="evidence" value="ECO:0007669"/>
    <property type="project" value="UniProtKB-KW"/>
</dbReference>
<organism evidence="5 6">
    <name type="scientific">Lutimonas vermicola</name>
    <dbReference type="NCBI Taxonomy" id="414288"/>
    <lineage>
        <taxon>Bacteria</taxon>
        <taxon>Pseudomonadati</taxon>
        <taxon>Bacteroidota</taxon>
        <taxon>Flavobacteriia</taxon>
        <taxon>Flavobacteriales</taxon>
        <taxon>Flavobacteriaceae</taxon>
        <taxon>Lutimonas</taxon>
    </lineage>
</organism>
<dbReference type="PANTHER" id="PTHR43179">
    <property type="entry name" value="RHAMNOSYLTRANSFERASE WBBL"/>
    <property type="match status" value="1"/>
</dbReference>
<reference evidence="5 6" key="1">
    <citation type="submission" date="2024-04" db="EMBL/GenBank/DDBJ databases">
        <title>whole genome sequencing of Lutimonas vermicola strain IMCC1616.</title>
        <authorList>
            <person name="Bae S.S."/>
        </authorList>
    </citation>
    <scope>NUCLEOTIDE SEQUENCE [LARGE SCALE GENOMIC DNA]</scope>
    <source>
        <strain evidence="5 6">IMCC1616</strain>
    </source>
</reference>
<comment type="caution">
    <text evidence="5">The sequence shown here is derived from an EMBL/GenBank/DDBJ whole genome shotgun (WGS) entry which is preliminary data.</text>
</comment>
<dbReference type="Proteomes" id="UP001474120">
    <property type="component" value="Unassembled WGS sequence"/>
</dbReference>
<gene>
    <name evidence="5" type="ORF">AABB81_06225</name>
</gene>
<proteinExistence type="inferred from homology"/>
<evidence type="ECO:0000259" key="4">
    <source>
        <dbReference type="Pfam" id="PF00535"/>
    </source>
</evidence>
<evidence type="ECO:0000256" key="1">
    <source>
        <dbReference type="ARBA" id="ARBA00006739"/>
    </source>
</evidence>
<keyword evidence="2 5" id="KW-0328">Glycosyltransferase</keyword>
<dbReference type="PANTHER" id="PTHR43179:SF12">
    <property type="entry name" value="GALACTOFURANOSYLTRANSFERASE GLFT2"/>
    <property type="match status" value="1"/>
</dbReference>
<evidence type="ECO:0000256" key="3">
    <source>
        <dbReference type="ARBA" id="ARBA00022679"/>
    </source>
</evidence>
<protein>
    <submittedName>
        <fullName evidence="5">Glycosyltransferase family 2 protein</fullName>
        <ecNumber evidence="5">2.4.-.-</ecNumber>
    </submittedName>
</protein>
<keyword evidence="3 5" id="KW-0808">Transferase</keyword>
<dbReference type="Gene3D" id="3.90.550.10">
    <property type="entry name" value="Spore Coat Polysaccharide Biosynthesis Protein SpsA, Chain A"/>
    <property type="match status" value="1"/>
</dbReference>
<dbReference type="InterPro" id="IPR029044">
    <property type="entry name" value="Nucleotide-diphossugar_trans"/>
</dbReference>
<evidence type="ECO:0000256" key="2">
    <source>
        <dbReference type="ARBA" id="ARBA00022676"/>
    </source>
</evidence>
<dbReference type="RefSeq" id="WP_342159320.1">
    <property type="nucleotide sequence ID" value="NZ_JBCDNA010000001.1"/>
</dbReference>